<evidence type="ECO:0000313" key="5">
    <source>
        <dbReference type="EMBL" id="RXI57419.1"/>
    </source>
</evidence>
<feature type="domain" description="Prohead serine protease" evidence="4">
    <location>
        <begin position="14"/>
        <end position="173"/>
    </location>
</feature>
<keyword evidence="1" id="KW-1188">Viral release from host cell</keyword>
<reference evidence="5 6" key="1">
    <citation type="submission" date="2018-06" db="EMBL/GenBank/DDBJ databases">
        <title>Genome conservation of Clostridium tetani.</title>
        <authorList>
            <person name="Bruggemann H."/>
            <person name="Popoff M.R."/>
        </authorList>
    </citation>
    <scope>NUCLEOTIDE SEQUENCE [LARGE SCALE GENOMIC DNA]</scope>
    <source>
        <strain evidence="5 6">63.05</strain>
    </source>
</reference>
<gene>
    <name evidence="5" type="ORF">DP131_05305</name>
</gene>
<dbReference type="NCBIfam" id="TIGR01543">
    <property type="entry name" value="proheadase_HK97"/>
    <property type="match status" value="1"/>
</dbReference>
<proteinExistence type="predicted"/>
<sequence>MNKEKEIRQLHIENIETRTEDNGNMIIEGYVATFNSKSKYLGFYEIIDPRAFDTTLEDGHNIFMLYNHDWDKPLGDTETGTLKLTVDNIGLRFSLTVDNTVSYAKDVYQLVKKNLIKGCSFGFWVNEDEWSTNDNMEDIRTLLNVTLLECTLTIAPAYNETSASCRSYENYKNDLEKHKQDEQLKRKLKLELELM</sequence>
<accession>A0ABY0EQQ9</accession>
<dbReference type="GO" id="GO:0006508">
    <property type="term" value="P:proteolysis"/>
    <property type="evidence" value="ECO:0007669"/>
    <property type="project" value="UniProtKB-KW"/>
</dbReference>
<dbReference type="EMBL" id="QMAU01000022">
    <property type="protein sequence ID" value="RXI57419.1"/>
    <property type="molecule type" value="Genomic_DNA"/>
</dbReference>
<dbReference type="InterPro" id="IPR006433">
    <property type="entry name" value="Prohead_protease"/>
</dbReference>
<dbReference type="InterPro" id="IPR054613">
    <property type="entry name" value="Peptidase_S78_dom"/>
</dbReference>
<organism evidence="5 6">
    <name type="scientific">Clostridium tetani</name>
    <dbReference type="NCBI Taxonomy" id="1513"/>
    <lineage>
        <taxon>Bacteria</taxon>
        <taxon>Bacillati</taxon>
        <taxon>Bacillota</taxon>
        <taxon>Clostridia</taxon>
        <taxon>Eubacteriales</taxon>
        <taxon>Clostridiaceae</taxon>
        <taxon>Clostridium</taxon>
    </lineage>
</organism>
<evidence type="ECO:0000256" key="3">
    <source>
        <dbReference type="ARBA" id="ARBA00022801"/>
    </source>
</evidence>
<protein>
    <submittedName>
        <fullName evidence="5">HK97 family phage prohead protease</fullName>
    </submittedName>
</protein>
<evidence type="ECO:0000313" key="6">
    <source>
        <dbReference type="Proteomes" id="UP000290273"/>
    </source>
</evidence>
<keyword evidence="2 5" id="KW-0645">Protease</keyword>
<dbReference type="RefSeq" id="WP_128993026.1">
    <property type="nucleotide sequence ID" value="NZ_QMAU01000022.1"/>
</dbReference>
<dbReference type="Proteomes" id="UP000290273">
    <property type="component" value="Unassembled WGS sequence"/>
</dbReference>
<evidence type="ECO:0000256" key="2">
    <source>
        <dbReference type="ARBA" id="ARBA00022670"/>
    </source>
</evidence>
<dbReference type="GO" id="GO:0008233">
    <property type="term" value="F:peptidase activity"/>
    <property type="evidence" value="ECO:0007669"/>
    <property type="project" value="UniProtKB-KW"/>
</dbReference>
<comment type="caution">
    <text evidence="5">The sequence shown here is derived from an EMBL/GenBank/DDBJ whole genome shotgun (WGS) entry which is preliminary data.</text>
</comment>
<evidence type="ECO:0000259" key="4">
    <source>
        <dbReference type="Pfam" id="PF04586"/>
    </source>
</evidence>
<dbReference type="Pfam" id="PF04586">
    <property type="entry name" value="Peptidase_S78"/>
    <property type="match status" value="1"/>
</dbReference>
<name>A0ABY0EQQ9_CLOTA</name>
<keyword evidence="3" id="KW-0378">Hydrolase</keyword>
<evidence type="ECO:0000256" key="1">
    <source>
        <dbReference type="ARBA" id="ARBA00022612"/>
    </source>
</evidence>